<evidence type="ECO:0000256" key="1">
    <source>
        <dbReference type="SAM" id="Coils"/>
    </source>
</evidence>
<evidence type="ECO:0000313" key="2">
    <source>
        <dbReference type="EMBL" id="PHI06642.1"/>
    </source>
</evidence>
<dbReference type="EMBL" id="NIRN01000001">
    <property type="protein sequence ID" value="PHI06642.1"/>
    <property type="molecule type" value="Genomic_DNA"/>
</dbReference>
<evidence type="ECO:0000313" key="3">
    <source>
        <dbReference type="Proteomes" id="UP000224182"/>
    </source>
</evidence>
<dbReference type="RefSeq" id="WP_098974406.1">
    <property type="nucleotide sequence ID" value="NZ_CP077115.1"/>
</dbReference>
<proteinExistence type="predicted"/>
<accession>A0A2C6BS42</accession>
<protein>
    <submittedName>
        <fullName evidence="2">Uncharacterized protein</fullName>
    </submittedName>
</protein>
<organism evidence="2 3">
    <name type="scientific">Fusobacterium nucleatum subsp. polymorphum</name>
    <name type="common">Fusobacterium polymorphum</name>
    <dbReference type="NCBI Taxonomy" id="76857"/>
    <lineage>
        <taxon>Bacteria</taxon>
        <taxon>Fusobacteriati</taxon>
        <taxon>Fusobacteriota</taxon>
        <taxon>Fusobacteriia</taxon>
        <taxon>Fusobacteriales</taxon>
        <taxon>Fusobacteriaceae</taxon>
        <taxon>Fusobacterium</taxon>
    </lineage>
</organism>
<name>A0A2C6BS42_FUSNP</name>
<dbReference type="Proteomes" id="UP000224182">
    <property type="component" value="Unassembled WGS sequence"/>
</dbReference>
<keyword evidence="1" id="KW-0175">Coiled coil</keyword>
<dbReference type="AlphaFoldDB" id="A0A2C6BS42"/>
<comment type="caution">
    <text evidence="2">The sequence shown here is derived from an EMBL/GenBank/DDBJ whole genome shotgun (WGS) entry which is preliminary data.</text>
</comment>
<gene>
    <name evidence="2" type="ORF">CBG54_06130</name>
</gene>
<sequence length="204" mass="25213">MEKLYEIIKILNDLFVEIKQNELIKGISKYKEEQIEVYFENIRNKIKNFSKEEFKNIYTNFNNYEKELKKKYQFSNFSFVFIRDLLKLTNLRENTNFIEKEYVFLNNEEALEFIKKELNLEKYEMNEAKEEMNKFNFKLCHEGYSLNKKSFNLGFYLRSFAEKFTKWRIKENKKIKKMLFKTNEPIKIDNYFVVKYLIIELEEK</sequence>
<feature type="coiled-coil region" evidence="1">
    <location>
        <begin position="88"/>
        <end position="131"/>
    </location>
</feature>
<reference evidence="2 3" key="1">
    <citation type="submission" date="2017-06" db="EMBL/GenBank/DDBJ databases">
        <title>Draft genome sequence of Fusobacterium nucleatum subsp. polymorphum KCOM 1271 (=ChDC F305).</title>
        <authorList>
            <person name="Kook J.-K."/>
            <person name="Park S.-N."/>
            <person name="Lim Y.K."/>
            <person name="Roh H."/>
        </authorList>
    </citation>
    <scope>NUCLEOTIDE SEQUENCE [LARGE SCALE GENOMIC DNA]</scope>
    <source>
        <strain evidence="3">KCOM 1271 (ChDC F305)</strain>
    </source>
</reference>